<dbReference type="EMBL" id="RHHQ01000008">
    <property type="protein sequence ID" value="RNB89568.1"/>
    <property type="molecule type" value="Genomic_DNA"/>
</dbReference>
<keyword evidence="1" id="KW-0805">Transcription regulation</keyword>
<dbReference type="Gene3D" id="1.10.10.10">
    <property type="entry name" value="Winged helix-like DNA-binding domain superfamily/Winged helix DNA-binding domain"/>
    <property type="match status" value="1"/>
</dbReference>
<dbReference type="PANTHER" id="PTHR33154:SF33">
    <property type="entry name" value="TRANSCRIPTIONAL REPRESSOR SDPR"/>
    <property type="match status" value="1"/>
</dbReference>
<dbReference type="InterPro" id="IPR001845">
    <property type="entry name" value="HTH_ArsR_DNA-bd_dom"/>
</dbReference>
<dbReference type="PANTHER" id="PTHR33154">
    <property type="entry name" value="TRANSCRIPTIONAL REGULATOR, ARSR FAMILY"/>
    <property type="match status" value="1"/>
</dbReference>
<name>A0A3M8DNB7_9BACL</name>
<dbReference type="Proteomes" id="UP000271031">
    <property type="component" value="Unassembled WGS sequence"/>
</dbReference>
<dbReference type="CDD" id="cd00090">
    <property type="entry name" value="HTH_ARSR"/>
    <property type="match status" value="1"/>
</dbReference>
<evidence type="ECO:0000256" key="3">
    <source>
        <dbReference type="ARBA" id="ARBA00023163"/>
    </source>
</evidence>
<evidence type="ECO:0000259" key="4">
    <source>
        <dbReference type="PROSITE" id="PS50987"/>
    </source>
</evidence>
<evidence type="ECO:0000256" key="1">
    <source>
        <dbReference type="ARBA" id="ARBA00023015"/>
    </source>
</evidence>
<dbReference type="NCBIfam" id="NF033788">
    <property type="entry name" value="HTH_metalloreg"/>
    <property type="match status" value="1"/>
</dbReference>
<dbReference type="GO" id="GO:0003700">
    <property type="term" value="F:DNA-binding transcription factor activity"/>
    <property type="evidence" value="ECO:0007669"/>
    <property type="project" value="InterPro"/>
</dbReference>
<organism evidence="5 6">
    <name type="scientific">Brevibacillus fluminis</name>
    <dbReference type="NCBI Taxonomy" id="511487"/>
    <lineage>
        <taxon>Bacteria</taxon>
        <taxon>Bacillati</taxon>
        <taxon>Bacillota</taxon>
        <taxon>Bacilli</taxon>
        <taxon>Bacillales</taxon>
        <taxon>Paenibacillaceae</taxon>
        <taxon>Brevibacillus</taxon>
    </lineage>
</organism>
<evidence type="ECO:0000256" key="2">
    <source>
        <dbReference type="ARBA" id="ARBA00023125"/>
    </source>
</evidence>
<keyword evidence="2" id="KW-0238">DNA-binding</keyword>
<comment type="caution">
    <text evidence="5">The sequence shown here is derived from an EMBL/GenBank/DDBJ whole genome shotgun (WGS) entry which is preliminary data.</text>
</comment>
<keyword evidence="6" id="KW-1185">Reference proteome</keyword>
<dbReference type="PROSITE" id="PS50987">
    <property type="entry name" value="HTH_ARSR_2"/>
    <property type="match status" value="1"/>
</dbReference>
<dbReference type="InterPro" id="IPR036390">
    <property type="entry name" value="WH_DNA-bd_sf"/>
</dbReference>
<dbReference type="PRINTS" id="PR00778">
    <property type="entry name" value="HTHARSR"/>
</dbReference>
<dbReference type="InterPro" id="IPR011991">
    <property type="entry name" value="ArsR-like_HTH"/>
</dbReference>
<protein>
    <submittedName>
        <fullName evidence="5">DUF2087 domain-containing protein</fullName>
    </submittedName>
</protein>
<reference evidence="5 6" key="1">
    <citation type="submission" date="2018-10" db="EMBL/GenBank/DDBJ databases">
        <title>Phylogenomics of Brevibacillus.</title>
        <authorList>
            <person name="Dunlap C."/>
        </authorList>
    </citation>
    <scope>NUCLEOTIDE SEQUENCE [LARGE SCALE GENOMIC DNA]</scope>
    <source>
        <strain evidence="5 6">JCM 15716</strain>
    </source>
</reference>
<dbReference type="OrthoDB" id="529288at2"/>
<dbReference type="SMART" id="SM00418">
    <property type="entry name" value="HTH_ARSR"/>
    <property type="match status" value="1"/>
</dbReference>
<dbReference type="SUPFAM" id="SSF46785">
    <property type="entry name" value="Winged helix' DNA-binding domain"/>
    <property type="match status" value="1"/>
</dbReference>
<dbReference type="InterPro" id="IPR051081">
    <property type="entry name" value="HTH_MetalResp_TranReg"/>
</dbReference>
<dbReference type="RefSeq" id="WP_122917824.1">
    <property type="nucleotide sequence ID" value="NZ_RHHQ01000008.1"/>
</dbReference>
<proteinExistence type="predicted"/>
<dbReference type="InterPro" id="IPR036388">
    <property type="entry name" value="WH-like_DNA-bd_sf"/>
</dbReference>
<sequence length="189" mass="22153">MQLQHLVNFHKAMGDPTRIRILTLLSKGPLHGQAIAGKLGLTPPTITHHMAKLREVGIVYERRDKNTIYFYLDADHLRRDAQAILDVVRGGESSVDGNEKEKVIKNFFNVDGKLKSIPVQRKKKLYVFEHIVSGLEVGRKYTEKEINEYISRFHEDFATIRREFIMNHYMYRENNIYELNPQEMWAQPE</sequence>
<accession>A0A3M8DNB7</accession>
<dbReference type="AlphaFoldDB" id="A0A3M8DNB7"/>
<keyword evidence="3" id="KW-0804">Transcription</keyword>
<evidence type="ECO:0000313" key="6">
    <source>
        <dbReference type="Proteomes" id="UP000271031"/>
    </source>
</evidence>
<feature type="domain" description="HTH arsR-type" evidence="4">
    <location>
        <begin position="1"/>
        <end position="92"/>
    </location>
</feature>
<dbReference type="InterPro" id="IPR018656">
    <property type="entry name" value="DUF2087"/>
</dbReference>
<gene>
    <name evidence="5" type="ORF">EDM56_10275</name>
</gene>
<evidence type="ECO:0000313" key="5">
    <source>
        <dbReference type="EMBL" id="RNB89568.1"/>
    </source>
</evidence>
<dbReference type="Pfam" id="PF01022">
    <property type="entry name" value="HTH_5"/>
    <property type="match status" value="1"/>
</dbReference>
<dbReference type="Pfam" id="PF09860">
    <property type="entry name" value="DUF2087"/>
    <property type="match status" value="1"/>
</dbReference>
<dbReference type="GO" id="GO:0003677">
    <property type="term" value="F:DNA binding"/>
    <property type="evidence" value="ECO:0007669"/>
    <property type="project" value="UniProtKB-KW"/>
</dbReference>